<evidence type="ECO:0000256" key="6">
    <source>
        <dbReference type="ARBA" id="ARBA00022989"/>
    </source>
</evidence>
<organism evidence="10 11">
    <name type="scientific">Prochlorococcus marinus (strain MIT 9303)</name>
    <dbReference type="NCBI Taxonomy" id="59922"/>
    <lineage>
        <taxon>Bacteria</taxon>
        <taxon>Bacillati</taxon>
        <taxon>Cyanobacteriota</taxon>
        <taxon>Cyanophyceae</taxon>
        <taxon>Synechococcales</taxon>
        <taxon>Prochlorococcaceae</taxon>
        <taxon>Prochlorococcus</taxon>
    </lineage>
</organism>
<reference evidence="10 11" key="1">
    <citation type="journal article" date="2007" name="PLoS Genet.">
        <title>Patterns and implications of gene gain and loss in the evolution of Prochlorococcus.</title>
        <authorList>
            <person name="Kettler G.C."/>
            <person name="Martiny A.C."/>
            <person name="Huang K."/>
            <person name="Zucker J."/>
            <person name="Coleman M.L."/>
            <person name="Rodrigue S."/>
            <person name="Chen F."/>
            <person name="Lapidus A."/>
            <person name="Ferriera S."/>
            <person name="Johnson J."/>
            <person name="Steglich C."/>
            <person name="Church G.M."/>
            <person name="Richardson P."/>
            <person name="Chisholm S.W."/>
        </authorList>
    </citation>
    <scope>NUCLEOTIDE SEQUENCE [LARGE SCALE GENOMIC DNA]</scope>
    <source>
        <strain evidence="10 11">MIT 9303</strain>
    </source>
</reference>
<evidence type="ECO:0000256" key="5">
    <source>
        <dbReference type="ARBA" id="ARBA00022692"/>
    </source>
</evidence>
<dbReference type="PANTHER" id="PTHR33908:SF11">
    <property type="entry name" value="MEMBRANE PROTEIN"/>
    <property type="match status" value="1"/>
</dbReference>
<feature type="transmembrane region" description="Helical" evidence="8">
    <location>
        <begin position="122"/>
        <end position="140"/>
    </location>
</feature>
<dbReference type="Proteomes" id="UP000002274">
    <property type="component" value="Chromosome"/>
</dbReference>
<evidence type="ECO:0000259" key="9">
    <source>
        <dbReference type="Pfam" id="PF13231"/>
    </source>
</evidence>
<dbReference type="HOGENOM" id="CLU_574710_0_0_3"/>
<dbReference type="PANTHER" id="PTHR33908">
    <property type="entry name" value="MANNOSYLTRANSFERASE YKCB-RELATED"/>
    <property type="match status" value="1"/>
</dbReference>
<dbReference type="STRING" id="59922.P9303_26381"/>
<dbReference type="InterPro" id="IPR038731">
    <property type="entry name" value="RgtA/B/C-like"/>
</dbReference>
<keyword evidence="3 10" id="KW-0328">Glycosyltransferase</keyword>
<proteinExistence type="predicted"/>
<feature type="transmembrane region" description="Helical" evidence="8">
    <location>
        <begin position="311"/>
        <end position="331"/>
    </location>
</feature>
<evidence type="ECO:0000256" key="4">
    <source>
        <dbReference type="ARBA" id="ARBA00022679"/>
    </source>
</evidence>
<dbReference type="RefSeq" id="WP_011827211.1">
    <property type="nucleotide sequence ID" value="NC_008820.1"/>
</dbReference>
<dbReference type="BioCyc" id="PMAR59922:G1G80-2309-MONOMER"/>
<dbReference type="AlphaFoldDB" id="A2CD08"/>
<keyword evidence="6 8" id="KW-1133">Transmembrane helix</keyword>
<dbReference type="GO" id="GO:0005886">
    <property type="term" value="C:plasma membrane"/>
    <property type="evidence" value="ECO:0007669"/>
    <property type="project" value="UniProtKB-SubCell"/>
</dbReference>
<evidence type="ECO:0000256" key="2">
    <source>
        <dbReference type="ARBA" id="ARBA00022475"/>
    </source>
</evidence>
<keyword evidence="2" id="KW-1003">Cell membrane</keyword>
<protein>
    <submittedName>
        <fullName evidence="10">Dolichyl-phosphate-mannose-proteinmannosyltransferase</fullName>
    </submittedName>
</protein>
<dbReference type="GO" id="GO:0016763">
    <property type="term" value="F:pentosyltransferase activity"/>
    <property type="evidence" value="ECO:0007669"/>
    <property type="project" value="TreeGrafter"/>
</dbReference>
<evidence type="ECO:0000256" key="3">
    <source>
        <dbReference type="ARBA" id="ARBA00022676"/>
    </source>
</evidence>
<keyword evidence="7 8" id="KW-0472">Membrane</keyword>
<feature type="transmembrane region" description="Helical" evidence="8">
    <location>
        <begin position="94"/>
        <end position="115"/>
    </location>
</feature>
<feature type="transmembrane region" description="Helical" evidence="8">
    <location>
        <begin position="12"/>
        <end position="31"/>
    </location>
</feature>
<comment type="subcellular location">
    <subcellularLocation>
        <location evidence="1">Cell membrane</location>
        <topology evidence="1">Multi-pass membrane protein</topology>
    </subcellularLocation>
</comment>
<evidence type="ECO:0000256" key="1">
    <source>
        <dbReference type="ARBA" id="ARBA00004651"/>
    </source>
</evidence>
<accession>A2CD08</accession>
<evidence type="ECO:0000256" key="8">
    <source>
        <dbReference type="SAM" id="Phobius"/>
    </source>
</evidence>
<feature type="transmembrane region" description="Helical" evidence="8">
    <location>
        <begin position="376"/>
        <end position="396"/>
    </location>
</feature>
<evidence type="ECO:0000313" key="11">
    <source>
        <dbReference type="Proteomes" id="UP000002274"/>
    </source>
</evidence>
<feature type="domain" description="Glycosyltransferase RgtA/B/C/D-like" evidence="9">
    <location>
        <begin position="76"/>
        <end position="200"/>
    </location>
</feature>
<keyword evidence="5 8" id="KW-0812">Transmembrane</keyword>
<gene>
    <name evidence="10" type="ordered locus">P9303_26381</name>
</gene>
<evidence type="ECO:0000313" key="10">
    <source>
        <dbReference type="EMBL" id="ABM79368.1"/>
    </source>
</evidence>
<dbReference type="GO" id="GO:0009103">
    <property type="term" value="P:lipopolysaccharide biosynthetic process"/>
    <property type="evidence" value="ECO:0007669"/>
    <property type="project" value="UniProtKB-ARBA"/>
</dbReference>
<dbReference type="KEGG" id="pmf:P9303_26381"/>
<feature type="transmembrane region" description="Helical" evidence="8">
    <location>
        <begin position="171"/>
        <end position="196"/>
    </location>
</feature>
<feature type="transmembrane region" description="Helical" evidence="8">
    <location>
        <begin position="231"/>
        <end position="249"/>
    </location>
</feature>
<name>A2CD08_PROM3</name>
<sequence>MAKSVARWAQQIWFPVGLGVILRLIQLQAPILGIHSWRQADTAAMARHFALEGTPIWLPQIDWSGASPGYVECEFPLYPYLLGQIYKLTGLHEWLGRGFSVFCSALTIVLIIGIGRRLLDPISAWWGGVFFAVLPLGVYYGRTLQAEALLLLLAALSIERLLAWKQRRSRWALLTSWLAFCLACLIKVLPLIWLGIPLLVVQMQPQPLGPALPLATCIRNLGKLARSPGPWLYAGSSILIGALWYGHAYQLGQTSDLSFGFWGNNSDRSSLSLLLDIDLWLNLLLRISVRNLAVLGVPIVIFGLWECRRNAGGQILAAGLLSMGACTAVFLRASSIHEYYQLPLLIFLCPLMGRGWQSLTKLIASKGLHHQWLVNINLAMIVAISLAVLNFDYWALERQQTEIWMPLAQSIREEIPSKARIVSVTGNDPSLLNLARRQGWLTTAKSINQKQLQAWSEQGATHLVGSLNWEESFKPLTKGKARNRLHKLLCEQSNSKVCPQTSHQTYLAPINLLIR</sequence>
<keyword evidence="4 10" id="KW-0808">Transferase</keyword>
<dbReference type="InterPro" id="IPR050297">
    <property type="entry name" value="LipidA_mod_glycosyltrf_83"/>
</dbReference>
<dbReference type="EMBL" id="CP000554">
    <property type="protein sequence ID" value="ABM79368.1"/>
    <property type="molecule type" value="Genomic_DNA"/>
</dbReference>
<evidence type="ECO:0000256" key="7">
    <source>
        <dbReference type="ARBA" id="ARBA00023136"/>
    </source>
</evidence>
<feature type="transmembrane region" description="Helical" evidence="8">
    <location>
        <begin position="283"/>
        <end position="305"/>
    </location>
</feature>
<dbReference type="Pfam" id="PF13231">
    <property type="entry name" value="PMT_2"/>
    <property type="match status" value="1"/>
</dbReference>